<evidence type="ECO:0000256" key="2">
    <source>
        <dbReference type="ARBA" id="ARBA00012701"/>
    </source>
</evidence>
<dbReference type="InterPro" id="IPR053710">
    <property type="entry name" value="Arylamine_NAT_domain_sf"/>
</dbReference>
<dbReference type="GO" id="GO:0004060">
    <property type="term" value="F:arylamine N-acetyltransferase activity"/>
    <property type="evidence" value="ECO:0007669"/>
    <property type="project" value="UniProtKB-EC"/>
</dbReference>
<evidence type="ECO:0000313" key="4">
    <source>
        <dbReference type="Proteomes" id="UP000230750"/>
    </source>
</evidence>
<evidence type="ECO:0000256" key="1">
    <source>
        <dbReference type="ARBA" id="ARBA00006547"/>
    </source>
</evidence>
<dbReference type="AlphaFoldDB" id="A0A2G8JHE4"/>
<keyword evidence="4" id="KW-1185">Reference proteome</keyword>
<dbReference type="EC" id="2.3.1.5" evidence="2"/>
<protein>
    <recommendedName>
        <fullName evidence="2">arylamine N-acetyltransferase</fullName>
        <ecNumber evidence="2">2.3.1.5</ecNumber>
    </recommendedName>
</protein>
<evidence type="ECO:0000313" key="3">
    <source>
        <dbReference type="EMBL" id="PIK35139.1"/>
    </source>
</evidence>
<name>A0A2G8JHE4_STIJA</name>
<comment type="caution">
    <text evidence="3">The sequence shown here is derived from an EMBL/GenBank/DDBJ whole genome shotgun (WGS) entry which is preliminary data.</text>
</comment>
<comment type="similarity">
    <text evidence="1">Belongs to the arylamine N-acetyltransferase family.</text>
</comment>
<accession>A0A2G8JHE4</accession>
<reference evidence="3 4" key="1">
    <citation type="journal article" date="2017" name="PLoS Biol.">
        <title>The sea cucumber genome provides insights into morphological evolution and visceral regeneration.</title>
        <authorList>
            <person name="Zhang X."/>
            <person name="Sun L."/>
            <person name="Yuan J."/>
            <person name="Sun Y."/>
            <person name="Gao Y."/>
            <person name="Zhang L."/>
            <person name="Li S."/>
            <person name="Dai H."/>
            <person name="Hamel J.F."/>
            <person name="Liu C."/>
            <person name="Yu Y."/>
            <person name="Liu S."/>
            <person name="Lin W."/>
            <person name="Guo K."/>
            <person name="Jin S."/>
            <person name="Xu P."/>
            <person name="Storey K.B."/>
            <person name="Huan P."/>
            <person name="Zhang T."/>
            <person name="Zhou Y."/>
            <person name="Zhang J."/>
            <person name="Lin C."/>
            <person name="Li X."/>
            <person name="Xing L."/>
            <person name="Huo D."/>
            <person name="Sun M."/>
            <person name="Wang L."/>
            <person name="Mercier A."/>
            <person name="Li F."/>
            <person name="Yang H."/>
            <person name="Xiang J."/>
        </authorList>
    </citation>
    <scope>NUCLEOTIDE SEQUENCE [LARGE SCALE GENOMIC DNA]</scope>
    <source>
        <strain evidence="3">Shaxun</strain>
        <tissue evidence="3">Muscle</tissue>
    </source>
</reference>
<dbReference type="Gene3D" id="3.30.2140.20">
    <property type="match status" value="1"/>
</dbReference>
<dbReference type="Proteomes" id="UP000230750">
    <property type="component" value="Unassembled WGS sequence"/>
</dbReference>
<dbReference type="PANTHER" id="PTHR11786:SF0">
    <property type="entry name" value="ARYLAMINE N-ACETYLTRANSFERASE 4-RELATED"/>
    <property type="match status" value="1"/>
</dbReference>
<gene>
    <name evidence="3" type="ORF">BSL78_28034</name>
</gene>
<dbReference type="OrthoDB" id="7657606at2759"/>
<dbReference type="Pfam" id="PF00797">
    <property type="entry name" value="Acetyltransf_2"/>
    <property type="match status" value="1"/>
</dbReference>
<dbReference type="SUPFAM" id="SSF54001">
    <property type="entry name" value="Cysteine proteinases"/>
    <property type="match status" value="1"/>
</dbReference>
<dbReference type="InterPro" id="IPR038765">
    <property type="entry name" value="Papain-like_cys_pep_sf"/>
</dbReference>
<dbReference type="PANTHER" id="PTHR11786">
    <property type="entry name" value="N-HYDROXYARYLAMINE O-ACETYLTRANSFERASE"/>
    <property type="match status" value="1"/>
</dbReference>
<proteinExistence type="inferred from homology"/>
<organism evidence="3 4">
    <name type="scientific">Stichopus japonicus</name>
    <name type="common">Sea cucumber</name>
    <dbReference type="NCBI Taxonomy" id="307972"/>
    <lineage>
        <taxon>Eukaryota</taxon>
        <taxon>Metazoa</taxon>
        <taxon>Echinodermata</taxon>
        <taxon>Eleutherozoa</taxon>
        <taxon>Echinozoa</taxon>
        <taxon>Holothuroidea</taxon>
        <taxon>Aspidochirotacea</taxon>
        <taxon>Aspidochirotida</taxon>
        <taxon>Stichopodidae</taxon>
        <taxon>Apostichopus</taxon>
    </lineage>
</organism>
<dbReference type="EMBL" id="MRZV01001978">
    <property type="protein sequence ID" value="PIK35139.1"/>
    <property type="molecule type" value="Genomic_DNA"/>
</dbReference>
<dbReference type="InterPro" id="IPR001447">
    <property type="entry name" value="Arylamine_N-AcTrfase"/>
</dbReference>
<sequence length="359" mass="40931">MITAITDTACTHNYITIFLCAALDYIDTGAGRLAEFGLFERFIIQGKRALINCLVLWTNAVVPNMEYTDEAATFCLSEEEAFSFIEDVLAVRNARQKLECDRLAFLDSLIHSMYQTIPFQSLYRCSIPAKERHRPPFSIIKQNMMKKYGGTCETIQPFFKCLLDALGFKTDLFPGSILGNVDGHTGIVVHNLEFHGSKHMVEVGCACPVLTAILLNFEKESQIYSHSFLTHKYLRRADGILEWLHRSKDRDSGWFKFAELNISKLVDISFFFVKNEADYTDPSNKFNCGVWAVRMNGNRFFAVKGSTIKWSEEQDQQLLSQNIGSKEELKAILHKNFPQFPLRMIEQALSNTRQSISPS</sequence>